<gene>
    <name evidence="3" type="ORF">ACFOMD_02095</name>
</gene>
<accession>A0ABV7X817</accession>
<keyword evidence="4" id="KW-1185">Reference proteome</keyword>
<feature type="region of interest" description="Disordered" evidence="1">
    <location>
        <begin position="37"/>
        <end position="59"/>
    </location>
</feature>
<reference evidence="4" key="1">
    <citation type="journal article" date="2019" name="Int. J. Syst. Evol. Microbiol.">
        <title>The Global Catalogue of Microorganisms (GCM) 10K type strain sequencing project: providing services to taxonomists for standard genome sequencing and annotation.</title>
        <authorList>
            <consortium name="The Broad Institute Genomics Platform"/>
            <consortium name="The Broad Institute Genome Sequencing Center for Infectious Disease"/>
            <person name="Wu L."/>
            <person name="Ma J."/>
        </authorList>
    </citation>
    <scope>NUCLEOTIDE SEQUENCE [LARGE SCALE GENOMIC DNA]</scope>
    <source>
        <strain evidence="4">KCTC 42644</strain>
    </source>
</reference>
<comment type="caution">
    <text evidence="3">The sequence shown here is derived from an EMBL/GenBank/DDBJ whole genome shotgun (WGS) entry which is preliminary data.</text>
</comment>
<keyword evidence="2" id="KW-0732">Signal</keyword>
<proteinExistence type="predicted"/>
<protein>
    <submittedName>
        <fullName evidence="3">Uncharacterized protein</fullName>
    </submittedName>
</protein>
<dbReference type="EMBL" id="JBHRXV010000001">
    <property type="protein sequence ID" value="MFC3711343.1"/>
    <property type="molecule type" value="Genomic_DNA"/>
</dbReference>
<feature type="chain" id="PRO_5046516550" evidence="2">
    <location>
        <begin position="19"/>
        <end position="106"/>
    </location>
</feature>
<organism evidence="3 4">
    <name type="scientific">Sphingoaurantiacus capsulatus</name>
    <dbReference type="NCBI Taxonomy" id="1771310"/>
    <lineage>
        <taxon>Bacteria</taxon>
        <taxon>Pseudomonadati</taxon>
        <taxon>Pseudomonadota</taxon>
        <taxon>Alphaproteobacteria</taxon>
        <taxon>Sphingomonadales</taxon>
        <taxon>Sphingosinicellaceae</taxon>
        <taxon>Sphingoaurantiacus</taxon>
    </lineage>
</organism>
<evidence type="ECO:0000313" key="3">
    <source>
        <dbReference type="EMBL" id="MFC3711343.1"/>
    </source>
</evidence>
<dbReference type="RefSeq" id="WP_380856065.1">
    <property type="nucleotide sequence ID" value="NZ_JBHRXV010000001.1"/>
</dbReference>
<evidence type="ECO:0000256" key="1">
    <source>
        <dbReference type="SAM" id="MobiDB-lite"/>
    </source>
</evidence>
<evidence type="ECO:0000256" key="2">
    <source>
        <dbReference type="SAM" id="SignalP"/>
    </source>
</evidence>
<feature type="signal peptide" evidence="2">
    <location>
        <begin position="1"/>
        <end position="18"/>
    </location>
</feature>
<dbReference type="Proteomes" id="UP001595615">
    <property type="component" value="Unassembled WGS sequence"/>
</dbReference>
<sequence>MIRDLLPLLLLAAAPALAAEGDTIRLSPEEIARIDAEAEARARAAPAEAEPKRRVHGEVEMSVGTGGSYGLGGAVNLPVGEHGAAALYGHTERLPQRPMRRNLDRR</sequence>
<feature type="region of interest" description="Disordered" evidence="1">
    <location>
        <begin position="87"/>
        <end position="106"/>
    </location>
</feature>
<evidence type="ECO:0000313" key="4">
    <source>
        <dbReference type="Proteomes" id="UP001595615"/>
    </source>
</evidence>
<feature type="compositionally biased region" description="Basic and acidic residues" evidence="1">
    <location>
        <begin position="90"/>
        <end position="106"/>
    </location>
</feature>
<feature type="compositionally biased region" description="Basic and acidic residues" evidence="1">
    <location>
        <begin position="49"/>
        <end position="59"/>
    </location>
</feature>
<name>A0ABV7X817_9SPHN</name>